<feature type="compositionally biased region" description="Basic and acidic residues" evidence="1">
    <location>
        <begin position="15"/>
        <end position="27"/>
    </location>
</feature>
<comment type="caution">
    <text evidence="2">The sequence shown here is derived from an EMBL/GenBank/DDBJ whole genome shotgun (WGS) entry which is preliminary data.</text>
</comment>
<keyword evidence="3" id="KW-1185">Reference proteome</keyword>
<organism evidence="2 3">
    <name type="scientific">Basidiobolus ranarum</name>
    <dbReference type="NCBI Taxonomy" id="34480"/>
    <lineage>
        <taxon>Eukaryota</taxon>
        <taxon>Fungi</taxon>
        <taxon>Fungi incertae sedis</taxon>
        <taxon>Zoopagomycota</taxon>
        <taxon>Entomophthoromycotina</taxon>
        <taxon>Basidiobolomycetes</taxon>
        <taxon>Basidiobolales</taxon>
        <taxon>Basidiobolaceae</taxon>
        <taxon>Basidiobolus</taxon>
    </lineage>
</organism>
<gene>
    <name evidence="2" type="ORF">K7432_010917</name>
</gene>
<evidence type="ECO:0000256" key="1">
    <source>
        <dbReference type="SAM" id="MobiDB-lite"/>
    </source>
</evidence>
<dbReference type="EMBL" id="JASJQH010007669">
    <property type="protein sequence ID" value="KAK9703090.1"/>
    <property type="molecule type" value="Genomic_DNA"/>
</dbReference>
<name>A0ABR2VUS6_9FUNG</name>
<dbReference type="Proteomes" id="UP001479436">
    <property type="component" value="Unassembled WGS sequence"/>
</dbReference>
<accession>A0ABR2VUS6</accession>
<proteinExistence type="predicted"/>
<evidence type="ECO:0000313" key="2">
    <source>
        <dbReference type="EMBL" id="KAK9703090.1"/>
    </source>
</evidence>
<feature type="region of interest" description="Disordered" evidence="1">
    <location>
        <begin position="15"/>
        <end position="36"/>
    </location>
</feature>
<protein>
    <submittedName>
        <fullName evidence="2">Uncharacterized protein</fullName>
    </submittedName>
</protein>
<sequence>MPSFNFLFNLKSRKDFRQQKSDSRDSSDYAPIPTLDTNSLNTDSTLSFDCEAAADDEMLDEMELFLERTIRTRYTEQDVHLSHVQEFDLELAKLTGLLERGEKYRLEAQDCNSTVLSKI</sequence>
<evidence type="ECO:0000313" key="3">
    <source>
        <dbReference type="Proteomes" id="UP001479436"/>
    </source>
</evidence>
<reference evidence="2 3" key="1">
    <citation type="submission" date="2023-04" db="EMBL/GenBank/DDBJ databases">
        <title>Genome of Basidiobolus ranarum AG-B5.</title>
        <authorList>
            <person name="Stajich J.E."/>
            <person name="Carter-House D."/>
            <person name="Gryganskyi A."/>
        </authorList>
    </citation>
    <scope>NUCLEOTIDE SEQUENCE [LARGE SCALE GENOMIC DNA]</scope>
    <source>
        <strain evidence="2 3">AG-B5</strain>
    </source>
</reference>